<evidence type="ECO:0000256" key="7">
    <source>
        <dbReference type="SAM" id="MobiDB-lite"/>
    </source>
</evidence>
<dbReference type="InterPro" id="IPR025857">
    <property type="entry name" value="MacB_PCD"/>
</dbReference>
<keyword evidence="12" id="KW-1185">Reference proteome</keyword>
<dbReference type="OrthoDB" id="6313at2"/>
<feature type="transmembrane region" description="Helical" evidence="8">
    <location>
        <begin position="332"/>
        <end position="363"/>
    </location>
</feature>
<evidence type="ECO:0000313" key="11">
    <source>
        <dbReference type="EMBL" id="ARN80759.1"/>
    </source>
</evidence>
<evidence type="ECO:0000256" key="6">
    <source>
        <dbReference type="ARBA" id="ARBA00038076"/>
    </source>
</evidence>
<accession>A0A1W6MTE1</accession>
<dbReference type="Pfam" id="PF02687">
    <property type="entry name" value="FtsX"/>
    <property type="match status" value="1"/>
</dbReference>
<reference evidence="11 12" key="1">
    <citation type="submission" date="2017-02" db="EMBL/GenBank/DDBJ databases">
        <authorList>
            <person name="Peterson S.W."/>
        </authorList>
    </citation>
    <scope>NUCLEOTIDE SEQUENCE [LARGE SCALE GENOMIC DNA]</scope>
    <source>
        <strain evidence="11 12">S285</strain>
    </source>
</reference>
<dbReference type="STRING" id="655015.B1812_06365"/>
<feature type="transmembrane region" description="Helical" evidence="8">
    <location>
        <begin position="285"/>
        <end position="311"/>
    </location>
</feature>
<feature type="domain" description="MacB-like periplasmic core" evidence="10">
    <location>
        <begin position="31"/>
        <end position="262"/>
    </location>
</feature>
<evidence type="ECO:0000256" key="1">
    <source>
        <dbReference type="ARBA" id="ARBA00004651"/>
    </source>
</evidence>
<dbReference type="GO" id="GO:0005886">
    <property type="term" value="C:plasma membrane"/>
    <property type="evidence" value="ECO:0007669"/>
    <property type="project" value="UniProtKB-SubCell"/>
</dbReference>
<dbReference type="PANTHER" id="PTHR30572:SF4">
    <property type="entry name" value="ABC TRANSPORTER PERMEASE YTRF"/>
    <property type="match status" value="1"/>
</dbReference>
<feature type="transmembrane region" description="Helical" evidence="8">
    <location>
        <begin position="27"/>
        <end position="50"/>
    </location>
</feature>
<comment type="similarity">
    <text evidence="6">Belongs to the ABC-4 integral membrane protein family.</text>
</comment>
<feature type="transmembrane region" description="Helical" evidence="8">
    <location>
        <begin position="383"/>
        <end position="408"/>
    </location>
</feature>
<feature type="region of interest" description="Disordered" evidence="7">
    <location>
        <begin position="207"/>
        <end position="228"/>
    </location>
</feature>
<dbReference type="InterPro" id="IPR003838">
    <property type="entry name" value="ABC3_permease_C"/>
</dbReference>
<keyword evidence="4 8" id="KW-1133">Transmembrane helix</keyword>
<feature type="compositionally biased region" description="Basic and acidic residues" evidence="7">
    <location>
        <begin position="218"/>
        <end position="228"/>
    </location>
</feature>
<evidence type="ECO:0000259" key="9">
    <source>
        <dbReference type="Pfam" id="PF02687"/>
    </source>
</evidence>
<evidence type="ECO:0000313" key="12">
    <source>
        <dbReference type="Proteomes" id="UP000193978"/>
    </source>
</evidence>
<keyword evidence="5 8" id="KW-0472">Membrane</keyword>
<keyword evidence="2" id="KW-1003">Cell membrane</keyword>
<dbReference type="EMBL" id="CP019948">
    <property type="protein sequence ID" value="ARN80759.1"/>
    <property type="molecule type" value="Genomic_DNA"/>
</dbReference>
<dbReference type="AlphaFoldDB" id="A0A1W6MTE1"/>
<dbReference type="InterPro" id="IPR050250">
    <property type="entry name" value="Macrolide_Exporter_MacB"/>
</dbReference>
<dbReference type="Pfam" id="PF12704">
    <property type="entry name" value="MacB_PCD"/>
    <property type="match status" value="1"/>
</dbReference>
<name>A0A1W6MTE1_9HYPH</name>
<dbReference type="RefSeq" id="WP_085770837.1">
    <property type="nucleotide sequence ID" value="NZ_AP027149.1"/>
</dbReference>
<evidence type="ECO:0000256" key="5">
    <source>
        <dbReference type="ARBA" id="ARBA00023136"/>
    </source>
</evidence>
<protein>
    <submittedName>
        <fullName evidence="11">ABC transporter permease</fullName>
    </submittedName>
</protein>
<dbReference type="Proteomes" id="UP000193978">
    <property type="component" value="Chromosome"/>
</dbReference>
<sequence>MTRPRAPRFLLLRLAAQNVGRRLLRSLFLGLAVMIAVGVGFSGSVLGWTFRHGVVTSFSRMGADLVIVPQGALVNITSTLLTVQPTDLDLDESLGAVLRALPGVAKVAPQRLVRAGAEGRAINLIAYDPAQDFTVQPWLPAGQPTPSDPSSLLVGARGGEKPGDALTICGRTLIIAGRLSQTGVGPLDESLFISFAGLDALAAAARGSRPASSTRQGGPHEHHEHHGAQECLPDLAPGRVTAFLIQLAPDASPIQARFAIGQIPGVKIVVGNPVLTAARQSLGALLWGVTAFAGLLLLSLLFVVSLLFSAIVQERFREIGMLRAMGARPGQIVSLTLMEAVLLTGLGSVIGVGFGFLLIFVSARSLGAYFDSLGAPFEGPSDAFVLAAATLSLCCGVLLGVLGALVAGRHATRLDPYRMIQMESAP</sequence>
<evidence type="ECO:0000256" key="2">
    <source>
        <dbReference type="ARBA" id="ARBA00022475"/>
    </source>
</evidence>
<feature type="domain" description="ABC3 transporter permease C-terminal" evidence="9">
    <location>
        <begin position="291"/>
        <end position="407"/>
    </location>
</feature>
<dbReference type="GO" id="GO:0022857">
    <property type="term" value="F:transmembrane transporter activity"/>
    <property type="evidence" value="ECO:0007669"/>
    <property type="project" value="TreeGrafter"/>
</dbReference>
<evidence type="ECO:0000256" key="4">
    <source>
        <dbReference type="ARBA" id="ARBA00022989"/>
    </source>
</evidence>
<evidence type="ECO:0000256" key="3">
    <source>
        <dbReference type="ARBA" id="ARBA00022692"/>
    </source>
</evidence>
<keyword evidence="3 8" id="KW-0812">Transmembrane</keyword>
<evidence type="ECO:0000256" key="8">
    <source>
        <dbReference type="SAM" id="Phobius"/>
    </source>
</evidence>
<organism evidence="11 12">
    <name type="scientific">Methylocystis bryophila</name>
    <dbReference type="NCBI Taxonomy" id="655015"/>
    <lineage>
        <taxon>Bacteria</taxon>
        <taxon>Pseudomonadati</taxon>
        <taxon>Pseudomonadota</taxon>
        <taxon>Alphaproteobacteria</taxon>
        <taxon>Hyphomicrobiales</taxon>
        <taxon>Methylocystaceae</taxon>
        <taxon>Methylocystis</taxon>
    </lineage>
</organism>
<proteinExistence type="inferred from homology"/>
<dbReference type="PANTHER" id="PTHR30572">
    <property type="entry name" value="MEMBRANE COMPONENT OF TRANSPORTER-RELATED"/>
    <property type="match status" value="1"/>
</dbReference>
<dbReference type="KEGG" id="mbry:B1812_06365"/>
<gene>
    <name evidence="11" type="ORF">B1812_06365</name>
</gene>
<comment type="subcellular location">
    <subcellularLocation>
        <location evidence="1">Cell membrane</location>
        <topology evidence="1">Multi-pass membrane protein</topology>
    </subcellularLocation>
</comment>
<evidence type="ECO:0000259" key="10">
    <source>
        <dbReference type="Pfam" id="PF12704"/>
    </source>
</evidence>